<evidence type="ECO:0008006" key="4">
    <source>
        <dbReference type="Google" id="ProtNLM"/>
    </source>
</evidence>
<keyword evidence="3" id="KW-1185">Reference proteome</keyword>
<name>A0ABT2JW30_9ACTN</name>
<evidence type="ECO:0000313" key="2">
    <source>
        <dbReference type="EMBL" id="MCT2592103.1"/>
    </source>
</evidence>
<reference evidence="2 3" key="1">
    <citation type="submission" date="2021-10" db="EMBL/GenBank/DDBJ databases">
        <title>Streptomyces gossypii sp. nov., isolated from soil collected from cotton field.</title>
        <authorList>
            <person name="Ge X."/>
            <person name="Chen X."/>
            <person name="Liu W."/>
        </authorList>
    </citation>
    <scope>NUCLEOTIDE SEQUENCE [LARGE SCALE GENOMIC DNA]</scope>
    <source>
        <strain evidence="2 3">N2-109</strain>
    </source>
</reference>
<evidence type="ECO:0000313" key="3">
    <source>
        <dbReference type="Proteomes" id="UP001156389"/>
    </source>
</evidence>
<protein>
    <recommendedName>
        <fullName evidence="4">Lipoprotein</fullName>
    </recommendedName>
</protein>
<feature type="signal peptide" evidence="1">
    <location>
        <begin position="1"/>
        <end position="29"/>
    </location>
</feature>
<sequence>MQMSRSSRSFRRPVSVLAGAVLLATVATGCGPTKAGSAESAVRDALDQLGAKEDATMIAELDGTTDQVHSFLKENGHSLPGRSAVPTRKDARLAARAQLTVSVGADKPLNEQRDASGTRLAAALNFGDRDVFAYKAIGKKIYIRVLLRELSSEKLLTKGDRRAVDDLRDLADELPSSLKAAKSALRGKWVRISPDDFGDFAWAVRQLTGQAGSGARARDATSALDAGAQRDLLDKLGEVLRKDAVFKKAGAGKSGSDGDDDTEQLTATLPARETAARLAPALKPLGVDLRPSEVPDRDITTQLTVRRGELADLSMDLGQLTGAKKSVHLPLRLTFSSGDALSTEAPENPKKLDPQDVLAMVLYRSESSADKKP</sequence>
<proteinExistence type="predicted"/>
<keyword evidence="1" id="KW-0732">Signal</keyword>
<feature type="chain" id="PRO_5046546784" description="Lipoprotein" evidence="1">
    <location>
        <begin position="30"/>
        <end position="373"/>
    </location>
</feature>
<dbReference type="EMBL" id="JAJAGO010000009">
    <property type="protein sequence ID" value="MCT2592103.1"/>
    <property type="molecule type" value="Genomic_DNA"/>
</dbReference>
<dbReference type="PROSITE" id="PS51257">
    <property type="entry name" value="PROKAR_LIPOPROTEIN"/>
    <property type="match status" value="1"/>
</dbReference>
<comment type="caution">
    <text evidence="2">The sequence shown here is derived from an EMBL/GenBank/DDBJ whole genome shotgun (WGS) entry which is preliminary data.</text>
</comment>
<dbReference type="RefSeq" id="WP_260219439.1">
    <property type="nucleotide sequence ID" value="NZ_JAJAGO010000009.1"/>
</dbReference>
<organism evidence="2 3">
    <name type="scientific">Streptomyces gossypii</name>
    <dbReference type="NCBI Taxonomy" id="2883101"/>
    <lineage>
        <taxon>Bacteria</taxon>
        <taxon>Bacillati</taxon>
        <taxon>Actinomycetota</taxon>
        <taxon>Actinomycetes</taxon>
        <taxon>Kitasatosporales</taxon>
        <taxon>Streptomycetaceae</taxon>
        <taxon>Streptomyces</taxon>
    </lineage>
</organism>
<dbReference type="Proteomes" id="UP001156389">
    <property type="component" value="Unassembled WGS sequence"/>
</dbReference>
<gene>
    <name evidence="2" type="ORF">LHJ74_19715</name>
</gene>
<evidence type="ECO:0000256" key="1">
    <source>
        <dbReference type="SAM" id="SignalP"/>
    </source>
</evidence>
<accession>A0ABT2JW30</accession>